<feature type="transmembrane region" description="Helical" evidence="6">
    <location>
        <begin position="395"/>
        <end position="413"/>
    </location>
</feature>
<feature type="transmembrane region" description="Helical" evidence="6">
    <location>
        <begin position="281"/>
        <end position="302"/>
    </location>
</feature>
<evidence type="ECO:0000259" key="8">
    <source>
        <dbReference type="Pfam" id="PF11412"/>
    </source>
</evidence>
<gene>
    <name evidence="9" type="ORF">IAD18_07705</name>
</gene>
<sequence>MKYFRLHLIAFLLICGINVSFGQILQPLTWDVRFESDGAEGTIIIDAQIERGWHLYATQLPEGGPIPTSITWDESRLRNVEIIGDLHPNRPAEENFDMFFHLMLGCWEGSVSFQQKIKLLNLDDYNLEGAIVGQVCNDQTCQRNKKEFKFSHIAEKKETVDTVPATVATIKPATPFPSAKLEKTDFWKPVVANNSATADHSLLYIFIGGFLGGLLALLTPCVWPMIPLTVSFFLKKNNNRKKAISQAAVYGLSIVVIYLLLGLLITIAFGPSKLNEMSTNAIFNIFFFLLLVFFAISFFGAFEITLPSKWTNAIDSKAGKTTGLISIFFMAFTLALVSFSCTGPIIGTLLVEAVTLGNLTGPAVGMAGFALALAIPFTFFAVFPSWLKGLPKSGGWLNTVKVVLGFIELALSLKFLSVADLAYGWRILDREVFISLWIIIFALLGLYLLKIIRFEGDSKKESIGAFRLILAIISLSFAAYLLPGLWGAPLKSVSAFTPPLSTQDFSLYESGKFVKYDNFDEGMNAAKEMGKPVFLDFSGYGCVNCRKMEASVFENEKIRQLIEDNFVMITLMTDDKKELPEIIELNENGENVKLRTYGDLWSYLQQYKFKANSQPYYVVLDNDGNLLSGPVYYDEDINKFAKFLNVGLKNYADK</sequence>
<feature type="transmembrane region" description="Helical" evidence="6">
    <location>
        <begin position="247"/>
        <end position="269"/>
    </location>
</feature>
<feature type="transmembrane region" description="Helical" evidence="6">
    <location>
        <begin position="433"/>
        <end position="452"/>
    </location>
</feature>
<keyword evidence="3" id="KW-0201">Cytochrome c-type biogenesis</keyword>
<evidence type="ECO:0000256" key="1">
    <source>
        <dbReference type="ARBA" id="ARBA00004141"/>
    </source>
</evidence>
<dbReference type="Pfam" id="PF02683">
    <property type="entry name" value="DsbD_TM"/>
    <property type="match status" value="1"/>
</dbReference>
<dbReference type="GO" id="GO:0015035">
    <property type="term" value="F:protein-disulfide reductase activity"/>
    <property type="evidence" value="ECO:0007669"/>
    <property type="project" value="TreeGrafter"/>
</dbReference>
<feature type="transmembrane region" description="Helical" evidence="6">
    <location>
        <begin position="464"/>
        <end position="486"/>
    </location>
</feature>
<name>A0A9D1ILG9_9BACT</name>
<dbReference type="Proteomes" id="UP000824076">
    <property type="component" value="Unassembled WGS sequence"/>
</dbReference>
<feature type="domain" description="Thiol:disulfide interchange protein DsbD N-terminal" evidence="8">
    <location>
        <begin position="32"/>
        <end position="148"/>
    </location>
</feature>
<dbReference type="GO" id="GO:0045454">
    <property type="term" value="P:cell redox homeostasis"/>
    <property type="evidence" value="ECO:0007669"/>
    <property type="project" value="TreeGrafter"/>
</dbReference>
<dbReference type="PANTHER" id="PTHR32234">
    <property type="entry name" value="THIOL:DISULFIDE INTERCHANGE PROTEIN DSBD"/>
    <property type="match status" value="1"/>
</dbReference>
<dbReference type="Pfam" id="PF13899">
    <property type="entry name" value="Thioredoxin_7"/>
    <property type="match status" value="1"/>
</dbReference>
<evidence type="ECO:0000313" key="10">
    <source>
        <dbReference type="Proteomes" id="UP000824076"/>
    </source>
</evidence>
<dbReference type="InterPro" id="IPR036249">
    <property type="entry name" value="Thioredoxin-like_sf"/>
</dbReference>
<reference evidence="9" key="2">
    <citation type="journal article" date="2021" name="PeerJ">
        <title>Extensive microbial diversity within the chicken gut microbiome revealed by metagenomics and culture.</title>
        <authorList>
            <person name="Gilroy R."/>
            <person name="Ravi A."/>
            <person name="Getino M."/>
            <person name="Pursley I."/>
            <person name="Horton D.L."/>
            <person name="Alikhan N.F."/>
            <person name="Baker D."/>
            <person name="Gharbi K."/>
            <person name="Hall N."/>
            <person name="Watson M."/>
            <person name="Adriaenssens E.M."/>
            <person name="Foster-Nyarko E."/>
            <person name="Jarju S."/>
            <person name="Secka A."/>
            <person name="Antonio M."/>
            <person name="Oren A."/>
            <person name="Chaudhuri R.R."/>
            <person name="La Ragione R."/>
            <person name="Hildebrand F."/>
            <person name="Pallen M.J."/>
        </authorList>
    </citation>
    <scope>NUCLEOTIDE SEQUENCE</scope>
    <source>
        <strain evidence="9">17073</strain>
    </source>
</reference>
<feature type="transmembrane region" description="Helical" evidence="6">
    <location>
        <begin position="323"/>
        <end position="351"/>
    </location>
</feature>
<evidence type="ECO:0000256" key="4">
    <source>
        <dbReference type="ARBA" id="ARBA00022989"/>
    </source>
</evidence>
<keyword evidence="5 6" id="KW-0472">Membrane</keyword>
<evidence type="ECO:0000256" key="6">
    <source>
        <dbReference type="SAM" id="Phobius"/>
    </source>
</evidence>
<dbReference type="EMBL" id="DVMS01000216">
    <property type="protein sequence ID" value="HIU39533.1"/>
    <property type="molecule type" value="Genomic_DNA"/>
</dbReference>
<evidence type="ECO:0000256" key="5">
    <source>
        <dbReference type="ARBA" id="ARBA00023136"/>
    </source>
</evidence>
<feature type="transmembrane region" description="Helical" evidence="6">
    <location>
        <begin position="363"/>
        <end position="383"/>
    </location>
</feature>
<proteinExistence type="predicted"/>
<keyword evidence="2 6" id="KW-0812">Transmembrane</keyword>
<keyword evidence="4 6" id="KW-1133">Transmembrane helix</keyword>
<feature type="transmembrane region" description="Helical" evidence="6">
    <location>
        <begin position="202"/>
        <end position="226"/>
    </location>
</feature>
<protein>
    <submittedName>
        <fullName evidence="9">Thioredoxin family protein</fullName>
    </submittedName>
</protein>
<dbReference type="Gene3D" id="3.40.30.10">
    <property type="entry name" value="Glutaredoxin"/>
    <property type="match status" value="1"/>
</dbReference>
<dbReference type="PANTHER" id="PTHR32234:SF0">
    <property type="entry name" value="THIOL:DISULFIDE INTERCHANGE PROTEIN DSBD"/>
    <property type="match status" value="1"/>
</dbReference>
<evidence type="ECO:0000256" key="3">
    <source>
        <dbReference type="ARBA" id="ARBA00022748"/>
    </source>
</evidence>
<comment type="caution">
    <text evidence="9">The sequence shown here is derived from an EMBL/GenBank/DDBJ whole genome shotgun (WGS) entry which is preliminary data.</text>
</comment>
<feature type="domain" description="Cytochrome C biogenesis protein transmembrane" evidence="7">
    <location>
        <begin position="205"/>
        <end position="416"/>
    </location>
</feature>
<evidence type="ECO:0000256" key="2">
    <source>
        <dbReference type="ARBA" id="ARBA00022692"/>
    </source>
</evidence>
<dbReference type="SUPFAM" id="SSF52833">
    <property type="entry name" value="Thioredoxin-like"/>
    <property type="match status" value="1"/>
</dbReference>
<comment type="subcellular location">
    <subcellularLocation>
        <location evidence="1">Membrane</location>
        <topology evidence="1">Multi-pass membrane protein</topology>
    </subcellularLocation>
</comment>
<dbReference type="InterPro" id="IPR028250">
    <property type="entry name" value="DsbDN"/>
</dbReference>
<evidence type="ECO:0000313" key="9">
    <source>
        <dbReference type="EMBL" id="HIU39533.1"/>
    </source>
</evidence>
<reference evidence="9" key="1">
    <citation type="submission" date="2020-10" db="EMBL/GenBank/DDBJ databases">
        <authorList>
            <person name="Gilroy R."/>
        </authorList>
    </citation>
    <scope>NUCLEOTIDE SEQUENCE</scope>
    <source>
        <strain evidence="9">17073</strain>
    </source>
</reference>
<dbReference type="Pfam" id="PF11412">
    <property type="entry name" value="DsbD_N"/>
    <property type="match status" value="1"/>
</dbReference>
<evidence type="ECO:0000259" key="7">
    <source>
        <dbReference type="Pfam" id="PF02683"/>
    </source>
</evidence>
<dbReference type="AlphaFoldDB" id="A0A9D1ILG9"/>
<organism evidence="9 10">
    <name type="scientific">Candidatus Limisoma intestinavium</name>
    <dbReference type="NCBI Taxonomy" id="2840856"/>
    <lineage>
        <taxon>Bacteria</taxon>
        <taxon>Pseudomonadati</taxon>
        <taxon>Bacteroidota</taxon>
        <taxon>Bacteroidia</taxon>
        <taxon>Bacteroidales</taxon>
        <taxon>Candidatus Limisoma</taxon>
    </lineage>
</organism>
<dbReference type="InterPro" id="IPR003834">
    <property type="entry name" value="Cyt_c_assmbl_TM_dom"/>
</dbReference>
<accession>A0A9D1ILG9</accession>
<dbReference type="GO" id="GO:0017004">
    <property type="term" value="P:cytochrome complex assembly"/>
    <property type="evidence" value="ECO:0007669"/>
    <property type="project" value="UniProtKB-KW"/>
</dbReference>
<dbReference type="GO" id="GO:0016020">
    <property type="term" value="C:membrane"/>
    <property type="evidence" value="ECO:0007669"/>
    <property type="project" value="UniProtKB-SubCell"/>
</dbReference>